<comment type="caution">
    <text evidence="1">The sequence shown here is derived from an EMBL/GenBank/DDBJ whole genome shotgun (WGS) entry which is preliminary data.</text>
</comment>
<dbReference type="AlphaFoldDB" id="A0A2S8G1T0"/>
<reference evidence="1 2" key="1">
    <citation type="submission" date="2018-02" db="EMBL/GenBank/DDBJ databases">
        <title>Comparative genomes isolates from brazilian mangrove.</title>
        <authorList>
            <person name="Araujo J.E."/>
            <person name="Taketani R.G."/>
            <person name="Silva M.C.P."/>
            <person name="Loureco M.V."/>
            <person name="Andreote F.D."/>
        </authorList>
    </citation>
    <scope>NUCLEOTIDE SEQUENCE [LARGE SCALE GENOMIC DNA]</scope>
    <source>
        <strain evidence="1 2">NAP PRIS-MGV</strain>
    </source>
</reference>
<dbReference type="InterPro" id="IPR011989">
    <property type="entry name" value="ARM-like"/>
</dbReference>
<dbReference type="InterPro" id="IPR016024">
    <property type="entry name" value="ARM-type_fold"/>
</dbReference>
<dbReference type="Gene3D" id="1.25.10.10">
    <property type="entry name" value="Leucine-rich Repeat Variant"/>
    <property type="match status" value="1"/>
</dbReference>
<dbReference type="SUPFAM" id="SSF48371">
    <property type="entry name" value="ARM repeat"/>
    <property type="match status" value="1"/>
</dbReference>
<dbReference type="OrthoDB" id="212249at2"/>
<name>A0A2S8G1T0_9BACT</name>
<dbReference type="Pfam" id="PF13646">
    <property type="entry name" value="HEAT_2"/>
    <property type="match status" value="1"/>
</dbReference>
<evidence type="ECO:0000313" key="2">
    <source>
        <dbReference type="Proteomes" id="UP000239388"/>
    </source>
</evidence>
<gene>
    <name evidence="1" type="ORF">C5Y98_10080</name>
</gene>
<organism evidence="1 2">
    <name type="scientific">Blastopirellula marina</name>
    <dbReference type="NCBI Taxonomy" id="124"/>
    <lineage>
        <taxon>Bacteria</taxon>
        <taxon>Pseudomonadati</taxon>
        <taxon>Planctomycetota</taxon>
        <taxon>Planctomycetia</taxon>
        <taxon>Pirellulales</taxon>
        <taxon>Pirellulaceae</taxon>
        <taxon>Blastopirellula</taxon>
    </lineage>
</organism>
<dbReference type="Proteomes" id="UP000239388">
    <property type="component" value="Unassembled WGS sequence"/>
</dbReference>
<dbReference type="EMBL" id="PUIB01000011">
    <property type="protein sequence ID" value="PQO38402.1"/>
    <property type="molecule type" value="Genomic_DNA"/>
</dbReference>
<proteinExistence type="predicted"/>
<accession>A0A2S8G1T0</accession>
<protein>
    <recommendedName>
        <fullName evidence="3">HEAT repeat domain-containing protein</fullName>
    </recommendedName>
</protein>
<sequence>MAIVSLAIVGGSFVNAQAEIFHLAGGGTIEGTLLNPDQSPRVTYEVQTPRGKLVLGKTVVRDVVAFSAQLKQYETFLPRMPDTIEGQFQMARWCDQNNLPEKRDYHYNEILKREPENVDARKALGYEKFQGKWIIRDEWNRQQGYVRYGGTWRYPQDIKMSEQADAVEDNQVQWRKQVRIWRNSLKRGGDKAQEAATELRKINDPYAGLSLIELLKDEKVPAVKELLVDALSNIKTPESTMTLTEIAANDPDASIRDRATIGLESRDNRRAVNYLITQLQSSDNETVNRAALVLGRLKSPSSVLPLIDALVTTHKETIQPGGQPGRTTAGFGTGGGGMSFGTPKAEVVEREIQNQGVRRALLEVLDEGVDFQFNESAWKVWYANKKIPLNVDLRRDD</sequence>
<dbReference type="RefSeq" id="WP_105353769.1">
    <property type="nucleotide sequence ID" value="NZ_PUIB01000011.1"/>
</dbReference>
<evidence type="ECO:0000313" key="1">
    <source>
        <dbReference type="EMBL" id="PQO38402.1"/>
    </source>
</evidence>
<evidence type="ECO:0008006" key="3">
    <source>
        <dbReference type="Google" id="ProtNLM"/>
    </source>
</evidence>